<organism evidence="1 2">
    <name type="scientific">Coemansia spiralis</name>
    <dbReference type="NCBI Taxonomy" id="417178"/>
    <lineage>
        <taxon>Eukaryota</taxon>
        <taxon>Fungi</taxon>
        <taxon>Fungi incertae sedis</taxon>
        <taxon>Zoopagomycota</taxon>
        <taxon>Kickxellomycotina</taxon>
        <taxon>Kickxellomycetes</taxon>
        <taxon>Kickxellales</taxon>
        <taxon>Kickxellaceae</taxon>
        <taxon>Coemansia</taxon>
    </lineage>
</organism>
<dbReference type="InterPro" id="IPR027417">
    <property type="entry name" value="P-loop_NTPase"/>
</dbReference>
<dbReference type="Gene3D" id="3.40.50.300">
    <property type="entry name" value="P-loop containing nucleotide triphosphate hydrolases"/>
    <property type="match status" value="2"/>
</dbReference>
<comment type="caution">
    <text evidence="1">The sequence shown here is derived from an EMBL/GenBank/DDBJ whole genome shotgun (WGS) entry which is preliminary data.</text>
</comment>
<dbReference type="AlphaFoldDB" id="A0A9W8G6D2"/>
<dbReference type="EMBL" id="JANBTW010000063">
    <property type="protein sequence ID" value="KAJ2673829.1"/>
    <property type="molecule type" value="Genomic_DNA"/>
</dbReference>
<reference evidence="1" key="1">
    <citation type="submission" date="2022-07" db="EMBL/GenBank/DDBJ databases">
        <title>Phylogenomic reconstructions and comparative analyses of Kickxellomycotina fungi.</title>
        <authorList>
            <person name="Reynolds N.K."/>
            <person name="Stajich J.E."/>
            <person name="Barry K."/>
            <person name="Grigoriev I.V."/>
            <person name="Crous P."/>
            <person name="Smith M.E."/>
        </authorList>
    </citation>
    <scope>NUCLEOTIDE SEQUENCE</scope>
    <source>
        <strain evidence="1">NRRL 3115</strain>
    </source>
</reference>
<proteinExistence type="predicted"/>
<dbReference type="SUPFAM" id="SSF52540">
    <property type="entry name" value="P-loop containing nucleoside triphosphate hydrolases"/>
    <property type="match status" value="1"/>
</dbReference>
<evidence type="ECO:0008006" key="3">
    <source>
        <dbReference type="Google" id="ProtNLM"/>
    </source>
</evidence>
<dbReference type="OrthoDB" id="6362633at2759"/>
<evidence type="ECO:0000313" key="2">
    <source>
        <dbReference type="Proteomes" id="UP001151518"/>
    </source>
</evidence>
<dbReference type="PANTHER" id="PTHR10285">
    <property type="entry name" value="URIDINE KINASE"/>
    <property type="match status" value="1"/>
</dbReference>
<sequence>MVAGNLIGELVDYLLQKASSGRRFIVAIAGIAGSGKSYLSEHISSAVNVRYGAEVSIVLPMDGFHLTKAQLASMDDPEVAFARRGAPWTFDAVRFVELVRQVRSNSVDDSVVWWPSFDHAAGDPVEGMIAVRASHRVVLIEGLYAHVNSEPWAAVGGELADELWWVSPRSRDISRERLVQRHIATGLAHNRDEAAQRIADNDSINGEFAESRRHRPTRVIDN</sequence>
<evidence type="ECO:0000313" key="1">
    <source>
        <dbReference type="EMBL" id="KAJ2673829.1"/>
    </source>
</evidence>
<accession>A0A9W8G6D2</accession>
<dbReference type="Proteomes" id="UP001151518">
    <property type="component" value="Unassembled WGS sequence"/>
</dbReference>
<name>A0A9W8G6D2_9FUNG</name>
<gene>
    <name evidence="1" type="ORF">GGI25_004576</name>
</gene>
<protein>
    <recommendedName>
        <fullName evidence="3">Phosphoribulokinase/uridine kinase domain-containing protein</fullName>
    </recommendedName>
</protein>